<reference evidence="1 2" key="2">
    <citation type="journal article" date="2016" name="Int. J. Syst. Evol. Microbiol.">
        <title>Bacillus gobiensis sp. nov., isolated from a soil sample.</title>
        <authorList>
            <person name="Liu B."/>
            <person name="Liu G.H."/>
            <person name="Cetin S."/>
            <person name="Schumann P."/>
            <person name="Pan Z.Z."/>
            <person name="Chen Q.Q."/>
        </authorList>
    </citation>
    <scope>NUCLEOTIDE SEQUENCE [LARGE SCALE GENOMIC DNA]</scope>
    <source>
        <strain evidence="1 2">FJAT-4402</strain>
    </source>
</reference>
<dbReference type="AlphaFoldDB" id="A0A0M4GAS9"/>
<dbReference type="SUPFAM" id="SSF48371">
    <property type="entry name" value="ARM repeat"/>
    <property type="match status" value="1"/>
</dbReference>
<evidence type="ECO:0000313" key="2">
    <source>
        <dbReference type="Proteomes" id="UP000067625"/>
    </source>
</evidence>
<keyword evidence="2" id="KW-1185">Reference proteome</keyword>
<evidence type="ECO:0000313" key="1">
    <source>
        <dbReference type="EMBL" id="ALC82690.1"/>
    </source>
</evidence>
<dbReference type="PATRIC" id="fig|1441095.3.peg.3246"/>
<dbReference type="OrthoDB" id="2733362at2"/>
<name>A0A0M4GAS9_9BACI</name>
<accession>A0A0M4GAS9</accession>
<protein>
    <recommendedName>
        <fullName evidence="3">HEAT repeat domain-containing protein</fullName>
    </recommendedName>
</protein>
<sequence length="205" mass="23408">MIKQIAYYLDREDEQPNIALAEELCAEENAAGIKEIVDDLANTNKKIAADCIKVISEVGERKPELIAPYVSILIEQLNSKNNRMVWGAMTALSKIAHLKPAQLFEQRETIFHAYEKGSVITRDHSITLFAELAKANKEYEPTMFRAIIEHLNTCRPKEVGQHAERAFVCVTPENVLDFKEVLINRRDMLSDPQKKRVDKLLKKCN</sequence>
<dbReference type="STRING" id="1441095.AM592_14705"/>
<dbReference type="InterPro" id="IPR011989">
    <property type="entry name" value="ARM-like"/>
</dbReference>
<dbReference type="InterPro" id="IPR016024">
    <property type="entry name" value="ARM-type_fold"/>
</dbReference>
<dbReference type="EMBL" id="CP012600">
    <property type="protein sequence ID" value="ALC82690.1"/>
    <property type="molecule type" value="Genomic_DNA"/>
</dbReference>
<evidence type="ECO:0008006" key="3">
    <source>
        <dbReference type="Google" id="ProtNLM"/>
    </source>
</evidence>
<proteinExistence type="predicted"/>
<dbReference type="Gene3D" id="1.25.10.10">
    <property type="entry name" value="Leucine-rich Repeat Variant"/>
    <property type="match status" value="1"/>
</dbReference>
<reference evidence="2" key="1">
    <citation type="submission" date="2015-08" db="EMBL/GenBank/DDBJ databases">
        <title>Genome sequencing project for genomic taxonomy and phylogenomics of Bacillus-like bacteria.</title>
        <authorList>
            <person name="Liu B."/>
            <person name="Wang J."/>
            <person name="Zhu Y."/>
            <person name="Liu G."/>
            <person name="Chen Q."/>
            <person name="Chen Z."/>
            <person name="Lan J."/>
            <person name="Che J."/>
            <person name="Ge C."/>
            <person name="Shi H."/>
            <person name="Pan Z."/>
            <person name="Liu X."/>
        </authorList>
    </citation>
    <scope>NUCLEOTIDE SEQUENCE [LARGE SCALE GENOMIC DNA]</scope>
    <source>
        <strain evidence="2">FJAT-4402</strain>
    </source>
</reference>
<dbReference type="RefSeq" id="WP_053604499.1">
    <property type="nucleotide sequence ID" value="NZ_CP012600.1"/>
</dbReference>
<dbReference type="Proteomes" id="UP000067625">
    <property type="component" value="Chromosome"/>
</dbReference>
<gene>
    <name evidence="1" type="ORF">AM592_14705</name>
</gene>
<organism evidence="1 2">
    <name type="scientific">Bacillus gobiensis</name>
    <dbReference type="NCBI Taxonomy" id="1441095"/>
    <lineage>
        <taxon>Bacteria</taxon>
        <taxon>Bacillati</taxon>
        <taxon>Bacillota</taxon>
        <taxon>Bacilli</taxon>
        <taxon>Bacillales</taxon>
        <taxon>Bacillaceae</taxon>
        <taxon>Bacillus</taxon>
    </lineage>
</organism>